<evidence type="ECO:0000256" key="6">
    <source>
        <dbReference type="SAM" id="Phobius"/>
    </source>
</evidence>
<comment type="subcellular location">
    <subcellularLocation>
        <location evidence="1">Membrane</location>
        <topology evidence="1">Single-pass membrane protein</topology>
    </subcellularLocation>
</comment>
<feature type="transmembrane region" description="Helical" evidence="6">
    <location>
        <begin position="9"/>
        <end position="30"/>
    </location>
</feature>
<dbReference type="Proteomes" id="UP001433638">
    <property type="component" value="Unassembled WGS sequence"/>
</dbReference>
<evidence type="ECO:0000256" key="4">
    <source>
        <dbReference type="ARBA" id="ARBA00023136"/>
    </source>
</evidence>
<protein>
    <submittedName>
        <fullName evidence="7">Energy transducer TonB</fullName>
    </submittedName>
</protein>
<feature type="compositionally biased region" description="Pro residues" evidence="5">
    <location>
        <begin position="117"/>
        <end position="129"/>
    </location>
</feature>
<proteinExistence type="predicted"/>
<evidence type="ECO:0000256" key="1">
    <source>
        <dbReference type="ARBA" id="ARBA00004167"/>
    </source>
</evidence>
<evidence type="ECO:0000313" key="8">
    <source>
        <dbReference type="Proteomes" id="UP001433638"/>
    </source>
</evidence>
<evidence type="ECO:0000256" key="2">
    <source>
        <dbReference type="ARBA" id="ARBA00022692"/>
    </source>
</evidence>
<gene>
    <name evidence="7" type="ORF">ABNW52_10725</name>
</gene>
<evidence type="ECO:0000256" key="3">
    <source>
        <dbReference type="ARBA" id="ARBA00022989"/>
    </source>
</evidence>
<feature type="compositionally biased region" description="Low complexity" evidence="5">
    <location>
        <begin position="76"/>
        <end position="87"/>
    </location>
</feature>
<organism evidence="7 8">
    <name type="scientific">Vogesella oryzagri</name>
    <dbReference type="NCBI Taxonomy" id="3160864"/>
    <lineage>
        <taxon>Bacteria</taxon>
        <taxon>Pseudomonadati</taxon>
        <taxon>Pseudomonadota</taxon>
        <taxon>Betaproteobacteria</taxon>
        <taxon>Neisseriales</taxon>
        <taxon>Chromobacteriaceae</taxon>
        <taxon>Vogesella</taxon>
    </lineage>
</organism>
<keyword evidence="2 6" id="KW-0812">Transmembrane</keyword>
<dbReference type="InterPro" id="IPR006260">
    <property type="entry name" value="TonB/TolA_C"/>
</dbReference>
<accession>A0ABV1M4D2</accession>
<dbReference type="Gene3D" id="3.30.1150.10">
    <property type="match status" value="1"/>
</dbReference>
<keyword evidence="8" id="KW-1185">Reference proteome</keyword>
<dbReference type="NCBIfam" id="TIGR01352">
    <property type="entry name" value="tonB_Cterm"/>
    <property type="match status" value="1"/>
</dbReference>
<dbReference type="RefSeq" id="WP_349587407.1">
    <property type="nucleotide sequence ID" value="NZ_JBEFLD010000005.1"/>
</dbReference>
<sequence>MLAARQPGVAAWLLSALLHVAVIAVLWWSAAPAVLHTPPPLAVELWAGGGAVAKAPAKPAATAAPVSKLAPAKALPTPAPAAQLPTLNSADITVKGGKPQRKPAPSPLPQDKAPTKKPLPPAPSKPAPAIPATKPAAAPPKPATKAAPPRTDDLLSELDDLPPGPGKGKVTQAGGKQGAQNGSASGVADLRAQYIDAVRNRIRPYVMVPDGISGNPEAVVEVEILPTLEIRSSRLLRSSGNSGYDQAVLTALREARRFPPLPKGAEFADFRRITLKFRPKE</sequence>
<comment type="caution">
    <text evidence="7">The sequence shown here is derived from an EMBL/GenBank/DDBJ whole genome shotgun (WGS) entry which is preliminary data.</text>
</comment>
<evidence type="ECO:0000313" key="7">
    <source>
        <dbReference type="EMBL" id="MEQ6291082.1"/>
    </source>
</evidence>
<evidence type="ECO:0000256" key="5">
    <source>
        <dbReference type="SAM" id="MobiDB-lite"/>
    </source>
</evidence>
<dbReference type="SUPFAM" id="SSF74653">
    <property type="entry name" value="TolA/TonB C-terminal domain"/>
    <property type="match status" value="1"/>
</dbReference>
<reference evidence="7" key="1">
    <citation type="submission" date="2024-06" db="EMBL/GenBank/DDBJ databases">
        <title>Genome sequence of Vogesella sp. MAHUQ-64.</title>
        <authorList>
            <person name="Huq M.A."/>
        </authorList>
    </citation>
    <scope>NUCLEOTIDE SEQUENCE</scope>
    <source>
        <strain evidence="7">MAHUQ-64</strain>
    </source>
</reference>
<name>A0ABV1M4D2_9NEIS</name>
<dbReference type="Pfam" id="PF13103">
    <property type="entry name" value="TonB_2"/>
    <property type="match status" value="1"/>
</dbReference>
<keyword evidence="3 6" id="KW-1133">Transmembrane helix</keyword>
<dbReference type="EMBL" id="JBEFLD010000005">
    <property type="protein sequence ID" value="MEQ6291082.1"/>
    <property type="molecule type" value="Genomic_DNA"/>
</dbReference>
<keyword evidence="4 6" id="KW-0472">Membrane</keyword>
<feature type="region of interest" description="Disordered" evidence="5">
    <location>
        <begin position="76"/>
        <end position="184"/>
    </location>
</feature>